<proteinExistence type="predicted"/>
<evidence type="ECO:0000313" key="3">
    <source>
        <dbReference type="EMBL" id="KII83840.1"/>
    </source>
</evidence>
<feature type="transmembrane region" description="Helical" evidence="1">
    <location>
        <begin position="103"/>
        <end position="126"/>
    </location>
</feature>
<reference evidence="3 4" key="1">
    <citation type="submission" date="2014-06" db="EMBL/GenBank/DDBJ databases">
        <title>Evolutionary Origins and Diversification of the Mycorrhizal Mutualists.</title>
        <authorList>
            <consortium name="DOE Joint Genome Institute"/>
            <consortium name="Mycorrhizal Genomics Consortium"/>
            <person name="Kohler A."/>
            <person name="Kuo A."/>
            <person name="Nagy L.G."/>
            <person name="Floudas D."/>
            <person name="Copeland A."/>
            <person name="Barry K.W."/>
            <person name="Cichocki N."/>
            <person name="Veneault-Fourrey C."/>
            <person name="LaButti K."/>
            <person name="Lindquist E.A."/>
            <person name="Lipzen A."/>
            <person name="Lundell T."/>
            <person name="Morin E."/>
            <person name="Murat C."/>
            <person name="Riley R."/>
            <person name="Ohm R."/>
            <person name="Sun H."/>
            <person name="Tunlid A."/>
            <person name="Henrissat B."/>
            <person name="Grigoriev I.V."/>
            <person name="Hibbett D.S."/>
            <person name="Martin F."/>
        </authorList>
    </citation>
    <scope>NUCLEOTIDE SEQUENCE [LARGE SCALE GENOMIC DNA]</scope>
    <source>
        <strain evidence="3 4">FD-325 SS-3</strain>
    </source>
</reference>
<evidence type="ECO:0000256" key="1">
    <source>
        <dbReference type="SAM" id="Phobius"/>
    </source>
</evidence>
<dbReference type="InterPro" id="IPR045339">
    <property type="entry name" value="DUF6534"/>
</dbReference>
<dbReference type="AlphaFoldDB" id="A0A0C9SWP8"/>
<dbReference type="HOGENOM" id="CLU_046025_5_0_1"/>
<feature type="transmembrane region" description="Helical" evidence="1">
    <location>
        <begin position="185"/>
        <end position="210"/>
    </location>
</feature>
<sequence length="314" mass="34110">MVSLCLFGIMACQAHTYFRRFPDDPRWTKALVTMICSCELVNAASVATAIYTLTIKDFGQPEKLLANQPGVLLSFIVGGIVGPAVQSLIFAYRIRKASGNLRIALGCWALSAVRFSGCLAGTVGGFRAVNTVTFIAQWRALFIALLAISTSIDVTVAVSLCYYFRSERGRAMRRTAKVLDRLIILTIHTGLLTSVTTVLVLVTCLAMPNNCKRFGLSLDKNIDGAPRSDIWLGVWQVLARLFAISLLASLNGRTPGRPETVCLRRAYCYACSTALKIGPAIAIEVQKTTTMATEDGGPYALDTRIEQADSELGR</sequence>
<keyword evidence="4" id="KW-1185">Reference proteome</keyword>
<evidence type="ECO:0000313" key="4">
    <source>
        <dbReference type="Proteomes" id="UP000053263"/>
    </source>
</evidence>
<feature type="transmembrane region" description="Helical" evidence="1">
    <location>
        <begin position="138"/>
        <end position="164"/>
    </location>
</feature>
<accession>A0A0C9SWP8</accession>
<dbReference type="PANTHER" id="PTHR40465:SF1">
    <property type="entry name" value="DUF6534 DOMAIN-CONTAINING PROTEIN"/>
    <property type="match status" value="1"/>
</dbReference>
<dbReference type="PANTHER" id="PTHR40465">
    <property type="entry name" value="CHROMOSOME 1, WHOLE GENOME SHOTGUN SEQUENCE"/>
    <property type="match status" value="1"/>
</dbReference>
<keyword evidence="1" id="KW-0812">Transmembrane</keyword>
<dbReference type="EMBL" id="KN832574">
    <property type="protein sequence ID" value="KII83840.1"/>
    <property type="molecule type" value="Genomic_DNA"/>
</dbReference>
<evidence type="ECO:0000259" key="2">
    <source>
        <dbReference type="Pfam" id="PF20152"/>
    </source>
</evidence>
<feature type="domain" description="DUF6534" evidence="2">
    <location>
        <begin position="150"/>
        <end position="254"/>
    </location>
</feature>
<dbReference type="Proteomes" id="UP000053263">
    <property type="component" value="Unassembled WGS sequence"/>
</dbReference>
<keyword evidence="1" id="KW-1133">Transmembrane helix</keyword>
<name>A0A0C9SWP8_PLICR</name>
<dbReference type="OrthoDB" id="2868589at2759"/>
<dbReference type="Pfam" id="PF20152">
    <property type="entry name" value="DUF6534"/>
    <property type="match status" value="1"/>
</dbReference>
<feature type="transmembrane region" description="Helical" evidence="1">
    <location>
        <begin position="71"/>
        <end position="91"/>
    </location>
</feature>
<keyword evidence="1" id="KW-0472">Membrane</keyword>
<organism evidence="3 4">
    <name type="scientific">Plicaturopsis crispa FD-325 SS-3</name>
    <dbReference type="NCBI Taxonomy" id="944288"/>
    <lineage>
        <taxon>Eukaryota</taxon>
        <taxon>Fungi</taxon>
        <taxon>Dikarya</taxon>
        <taxon>Basidiomycota</taxon>
        <taxon>Agaricomycotina</taxon>
        <taxon>Agaricomycetes</taxon>
        <taxon>Agaricomycetidae</taxon>
        <taxon>Amylocorticiales</taxon>
        <taxon>Amylocorticiaceae</taxon>
        <taxon>Plicatura</taxon>
        <taxon>Plicaturopsis crispa</taxon>
    </lineage>
</organism>
<protein>
    <recommendedName>
        <fullName evidence="2">DUF6534 domain-containing protein</fullName>
    </recommendedName>
</protein>
<gene>
    <name evidence="3" type="ORF">PLICRDRAFT_443804</name>
</gene>